<gene>
    <name evidence="3" type="ORF">G6O67_001918</name>
</gene>
<dbReference type="EMBL" id="JAAVMX010000003">
    <property type="protein sequence ID" value="KAF4509989.1"/>
    <property type="molecule type" value="Genomic_DNA"/>
</dbReference>
<dbReference type="PANTHER" id="PTHR12905">
    <property type="entry name" value="METALLOPHOSPHOESTERASE"/>
    <property type="match status" value="1"/>
</dbReference>
<proteinExistence type="predicted"/>
<name>A0A8H4V6Q5_9HYPO</name>
<comment type="caution">
    <text evidence="3">The sequence shown here is derived from an EMBL/GenBank/DDBJ whole genome shotgun (WGS) entry which is preliminary data.</text>
</comment>
<dbReference type="Proteomes" id="UP000557566">
    <property type="component" value="Unassembled WGS sequence"/>
</dbReference>
<organism evidence="3 4">
    <name type="scientific">Ophiocordyceps sinensis</name>
    <dbReference type="NCBI Taxonomy" id="72228"/>
    <lineage>
        <taxon>Eukaryota</taxon>
        <taxon>Fungi</taxon>
        <taxon>Dikarya</taxon>
        <taxon>Ascomycota</taxon>
        <taxon>Pezizomycotina</taxon>
        <taxon>Sordariomycetes</taxon>
        <taxon>Hypocreomycetidae</taxon>
        <taxon>Hypocreales</taxon>
        <taxon>Ophiocordycipitaceae</taxon>
        <taxon>Ophiocordyceps</taxon>
    </lineage>
</organism>
<dbReference type="SUPFAM" id="SSF56300">
    <property type="entry name" value="Metallo-dependent phosphatases"/>
    <property type="match status" value="1"/>
</dbReference>
<dbReference type="InterPro" id="IPR029052">
    <property type="entry name" value="Metallo-depent_PP-like"/>
</dbReference>
<dbReference type="Pfam" id="PF00149">
    <property type="entry name" value="Metallophos"/>
    <property type="match status" value="1"/>
</dbReference>
<feature type="compositionally biased region" description="Acidic residues" evidence="1">
    <location>
        <begin position="28"/>
        <end position="43"/>
    </location>
</feature>
<sequence>MASPPGIKTRILILSDTHGQQPRNLDYESSEEDSSSDDSSDEDGWVTLLPVGYREPLPKADVAIHCGDLTKYATVSEFESTLETIREIRAPLKLVIAGNHDLALDYDFCVANFPAMANSTSDVATKVRDMMQEGAQDGLRYLEQGTYSFTLANGARLTVYASPFTPDYGGWAFQYKDGKHDFEIPRGVDIAMTHGPPRGILDYARNAQHAGCNTLFQAIHSAKPKVHCFGHIHEAWGCKLASWKDLDFSAARATSSAGGVIPVPTSENSIDAANSRLSTLKGLANMCRPLEGPFGINSLGKLVGQQSIHVDLTEGDSRLEPGRQTLFVNASICDTSYQTCQRPFLVDVYLDKDEGQEELRYESTDNAIIRSP</sequence>
<reference evidence="3 4" key="1">
    <citation type="journal article" date="2020" name="Genome Biol. Evol.">
        <title>A new high-quality draft genome assembly of the Chinese cordyceps Ophiocordyceps sinensis.</title>
        <authorList>
            <person name="Shu R."/>
            <person name="Zhang J."/>
            <person name="Meng Q."/>
            <person name="Zhang H."/>
            <person name="Zhou G."/>
            <person name="Li M."/>
            <person name="Wu P."/>
            <person name="Zhao Y."/>
            <person name="Chen C."/>
            <person name="Qin Q."/>
        </authorList>
    </citation>
    <scope>NUCLEOTIDE SEQUENCE [LARGE SCALE GENOMIC DNA]</scope>
    <source>
        <strain evidence="3 4">IOZ07</strain>
    </source>
</reference>
<keyword evidence="4" id="KW-1185">Reference proteome</keyword>
<feature type="region of interest" description="Disordered" evidence="1">
    <location>
        <begin position="1"/>
        <end position="43"/>
    </location>
</feature>
<dbReference type="InterPro" id="IPR051693">
    <property type="entry name" value="UPF0046_metallophosphoest"/>
</dbReference>
<evidence type="ECO:0000256" key="1">
    <source>
        <dbReference type="SAM" id="MobiDB-lite"/>
    </source>
</evidence>
<dbReference type="Gene3D" id="3.60.21.10">
    <property type="match status" value="1"/>
</dbReference>
<evidence type="ECO:0000313" key="4">
    <source>
        <dbReference type="Proteomes" id="UP000557566"/>
    </source>
</evidence>
<dbReference type="GO" id="GO:0016787">
    <property type="term" value="F:hydrolase activity"/>
    <property type="evidence" value="ECO:0007669"/>
    <property type="project" value="InterPro"/>
</dbReference>
<dbReference type="CDD" id="cd07379">
    <property type="entry name" value="MPP_239FB"/>
    <property type="match status" value="1"/>
</dbReference>
<dbReference type="OrthoDB" id="630188at2759"/>
<dbReference type="PANTHER" id="PTHR12905:SF0">
    <property type="entry name" value="CALCINEURIN-LIKE PHOSPHOESTERASE DOMAIN-CONTAINING PROTEIN"/>
    <property type="match status" value="1"/>
</dbReference>
<protein>
    <recommendedName>
        <fullName evidence="2">Calcineurin-like phosphoesterase domain-containing protein</fullName>
    </recommendedName>
</protein>
<evidence type="ECO:0000259" key="2">
    <source>
        <dbReference type="Pfam" id="PF00149"/>
    </source>
</evidence>
<accession>A0A8H4V6Q5</accession>
<feature type="domain" description="Calcineurin-like phosphoesterase" evidence="2">
    <location>
        <begin position="10"/>
        <end position="234"/>
    </location>
</feature>
<evidence type="ECO:0000313" key="3">
    <source>
        <dbReference type="EMBL" id="KAF4509989.1"/>
    </source>
</evidence>
<dbReference type="InterPro" id="IPR004843">
    <property type="entry name" value="Calcineurin-like_PHP"/>
</dbReference>
<dbReference type="AlphaFoldDB" id="A0A8H4V6Q5"/>